<feature type="region of interest" description="Disordered" evidence="1">
    <location>
        <begin position="51"/>
        <end position="71"/>
    </location>
</feature>
<reference evidence="2" key="1">
    <citation type="journal article" date="2020" name="Phytopathology">
        <title>Genome Sequence Resources of Colletotrichum truncatum, C. plurivorum, C. musicola, and C. sojae: Four Species Pathogenic to Soybean (Glycine max).</title>
        <authorList>
            <person name="Rogerio F."/>
            <person name="Boufleur T.R."/>
            <person name="Ciampi-Guillardi M."/>
            <person name="Sukno S.A."/>
            <person name="Thon M.R."/>
            <person name="Massola Junior N.S."/>
            <person name="Baroncelli R."/>
        </authorList>
    </citation>
    <scope>NUCLEOTIDE SEQUENCE</scope>
    <source>
        <strain evidence="2">LFN00145</strain>
    </source>
</reference>
<sequence length="71" mass="7850">MSLCRRIPAILFYRLQAHSISWTPTPRDVESVDMAVSGAIYTQTSSLSYAAKPLIPEPPPEPRDVPESGHN</sequence>
<feature type="compositionally biased region" description="Basic and acidic residues" evidence="1">
    <location>
        <begin position="60"/>
        <end position="71"/>
    </location>
</feature>
<comment type="caution">
    <text evidence="2">The sequence shown here is derived from an EMBL/GenBank/DDBJ whole genome shotgun (WGS) entry which is preliminary data.</text>
</comment>
<evidence type="ECO:0000256" key="1">
    <source>
        <dbReference type="SAM" id="MobiDB-lite"/>
    </source>
</evidence>
<accession>A0A8H6JVV2</accession>
<keyword evidence="3" id="KW-1185">Reference proteome</keyword>
<dbReference type="AlphaFoldDB" id="A0A8H6JVV2"/>
<evidence type="ECO:0000313" key="2">
    <source>
        <dbReference type="EMBL" id="KAF6820057.1"/>
    </source>
</evidence>
<protein>
    <submittedName>
        <fullName evidence="2">Uncharacterized protein</fullName>
    </submittedName>
</protein>
<dbReference type="EMBL" id="WIGO01000278">
    <property type="protein sequence ID" value="KAF6820057.1"/>
    <property type="molecule type" value="Genomic_DNA"/>
</dbReference>
<proteinExistence type="predicted"/>
<dbReference type="Proteomes" id="UP000654918">
    <property type="component" value="Unassembled WGS sequence"/>
</dbReference>
<gene>
    <name evidence="2" type="ORF">CPLU01_12885</name>
</gene>
<organism evidence="2 3">
    <name type="scientific">Colletotrichum plurivorum</name>
    <dbReference type="NCBI Taxonomy" id="2175906"/>
    <lineage>
        <taxon>Eukaryota</taxon>
        <taxon>Fungi</taxon>
        <taxon>Dikarya</taxon>
        <taxon>Ascomycota</taxon>
        <taxon>Pezizomycotina</taxon>
        <taxon>Sordariomycetes</taxon>
        <taxon>Hypocreomycetidae</taxon>
        <taxon>Glomerellales</taxon>
        <taxon>Glomerellaceae</taxon>
        <taxon>Colletotrichum</taxon>
        <taxon>Colletotrichum orchidearum species complex</taxon>
    </lineage>
</organism>
<evidence type="ECO:0000313" key="3">
    <source>
        <dbReference type="Proteomes" id="UP000654918"/>
    </source>
</evidence>
<name>A0A8H6JVV2_9PEZI</name>